<proteinExistence type="predicted"/>
<feature type="domain" description="DUF2726" evidence="2">
    <location>
        <begin position="36"/>
        <end position="148"/>
    </location>
</feature>
<evidence type="ECO:0000313" key="4">
    <source>
        <dbReference type="Proteomes" id="UP000823927"/>
    </source>
</evidence>
<sequence>MKPEYLYIPAAAAVLILAVVLLIIYRKHNYYPYAAKHILTKREYRFYQILKEIADEYGCIVCPKVGVKDLLAVTDKKNYMKYFHKIAQKHVDFVICDQDLYVLFAIELDDSSHETREAKIRDHFKDKAFAAARIPLRRIRDIDAREIRKLFS</sequence>
<reference evidence="3" key="2">
    <citation type="journal article" date="2021" name="PeerJ">
        <title>Extensive microbial diversity within the chicken gut microbiome revealed by metagenomics and culture.</title>
        <authorList>
            <person name="Gilroy R."/>
            <person name="Ravi A."/>
            <person name="Getino M."/>
            <person name="Pursley I."/>
            <person name="Horton D.L."/>
            <person name="Alikhan N.F."/>
            <person name="Baker D."/>
            <person name="Gharbi K."/>
            <person name="Hall N."/>
            <person name="Watson M."/>
            <person name="Adriaenssens E.M."/>
            <person name="Foster-Nyarko E."/>
            <person name="Jarju S."/>
            <person name="Secka A."/>
            <person name="Antonio M."/>
            <person name="Oren A."/>
            <person name="Chaudhuri R.R."/>
            <person name="La Ragione R."/>
            <person name="Hildebrand F."/>
            <person name="Pallen M.J."/>
        </authorList>
    </citation>
    <scope>NUCLEOTIDE SEQUENCE</scope>
    <source>
        <strain evidence="3">CHK178-757</strain>
    </source>
</reference>
<evidence type="ECO:0000259" key="2">
    <source>
        <dbReference type="Pfam" id="PF10881"/>
    </source>
</evidence>
<protein>
    <submittedName>
        <fullName evidence="3">DUF2726 domain-containing protein</fullName>
    </submittedName>
</protein>
<gene>
    <name evidence="3" type="ORF">IAB46_04905</name>
</gene>
<dbReference type="Pfam" id="PF10881">
    <property type="entry name" value="DUF2726"/>
    <property type="match status" value="1"/>
</dbReference>
<dbReference type="EMBL" id="DVIT01000019">
    <property type="protein sequence ID" value="HIS46899.1"/>
    <property type="molecule type" value="Genomic_DNA"/>
</dbReference>
<keyword evidence="1" id="KW-0812">Transmembrane</keyword>
<feature type="transmembrane region" description="Helical" evidence="1">
    <location>
        <begin position="6"/>
        <end position="25"/>
    </location>
</feature>
<dbReference type="InterPro" id="IPR024402">
    <property type="entry name" value="DUF2726"/>
</dbReference>
<keyword evidence="1" id="KW-0472">Membrane</keyword>
<dbReference type="Proteomes" id="UP000823927">
    <property type="component" value="Unassembled WGS sequence"/>
</dbReference>
<evidence type="ECO:0000256" key="1">
    <source>
        <dbReference type="SAM" id="Phobius"/>
    </source>
</evidence>
<organism evidence="3 4">
    <name type="scientific">Candidatus Scybalocola faecigallinarum</name>
    <dbReference type="NCBI Taxonomy" id="2840941"/>
    <lineage>
        <taxon>Bacteria</taxon>
        <taxon>Bacillati</taxon>
        <taxon>Bacillota</taxon>
        <taxon>Clostridia</taxon>
        <taxon>Lachnospirales</taxon>
        <taxon>Lachnospiraceae</taxon>
        <taxon>Lachnospiraceae incertae sedis</taxon>
        <taxon>Candidatus Scybalocola (ex Gilroy et al. 2021)</taxon>
    </lineage>
</organism>
<dbReference type="AlphaFoldDB" id="A0A9D1F3Z2"/>
<reference evidence="3" key="1">
    <citation type="submission" date="2020-10" db="EMBL/GenBank/DDBJ databases">
        <authorList>
            <person name="Gilroy R."/>
        </authorList>
    </citation>
    <scope>NUCLEOTIDE SEQUENCE</scope>
    <source>
        <strain evidence="3">CHK178-757</strain>
    </source>
</reference>
<name>A0A9D1F3Z2_9FIRM</name>
<comment type="caution">
    <text evidence="3">The sequence shown here is derived from an EMBL/GenBank/DDBJ whole genome shotgun (WGS) entry which is preliminary data.</text>
</comment>
<keyword evidence="1" id="KW-1133">Transmembrane helix</keyword>
<accession>A0A9D1F3Z2</accession>
<evidence type="ECO:0000313" key="3">
    <source>
        <dbReference type="EMBL" id="HIS46899.1"/>
    </source>
</evidence>